<dbReference type="EMBL" id="JACCKI010000001">
    <property type="protein sequence ID" value="NZA03704.1"/>
    <property type="molecule type" value="Genomic_DNA"/>
</dbReference>
<dbReference type="Proteomes" id="UP000307517">
    <property type="component" value="Unassembled WGS sequence"/>
</dbReference>
<evidence type="ECO:0000313" key="4">
    <source>
        <dbReference type="Proteomes" id="UP000307517"/>
    </source>
</evidence>
<protein>
    <submittedName>
        <fullName evidence="2">Uncharacterized protein</fullName>
    </submittedName>
</protein>
<dbReference type="EMBL" id="SSHM01000001">
    <property type="protein sequence ID" value="THC79025.1"/>
    <property type="molecule type" value="Genomic_DNA"/>
</dbReference>
<reference evidence="2 5" key="2">
    <citation type="submission" date="2020-07" db="EMBL/GenBank/DDBJ databases">
        <title>Organ Donor 1.</title>
        <authorList>
            <person name="Marsh A.J."/>
            <person name="Azcarate-Peril M.A."/>
        </authorList>
    </citation>
    <scope>NUCLEOTIDE SEQUENCE [LARGE SCALE GENOMIC DNA]</scope>
    <source>
        <strain evidence="2 5">AMC0712</strain>
    </source>
</reference>
<evidence type="ECO:0000256" key="1">
    <source>
        <dbReference type="SAM" id="Phobius"/>
    </source>
</evidence>
<keyword evidence="1" id="KW-1133">Transmembrane helix</keyword>
<comment type="caution">
    <text evidence="2">The sequence shown here is derived from an EMBL/GenBank/DDBJ whole genome shotgun (WGS) entry which is preliminary data.</text>
</comment>
<sequence length="114" mass="12830">MSESQTWISFLSTRNPALKMRPLAYCFIKTCLFAGPYSAFMSLFITGETLWTFSAIIFMCIVVFVANVVATISYAKKGTLVSLFKSKKRWLVQAFVSALGTFLLLSLRLLVAYM</sequence>
<reference evidence="3 4" key="1">
    <citation type="submission" date="2019-04" db="EMBL/GenBank/DDBJ databases">
        <title>Genome Announcement to Ensure Probiotic Safety of Lactobacillus rhamnosus UBLR-58.</title>
        <authorList>
            <person name="Sulthana A."/>
            <person name="Lakshmi S.G."/>
            <person name="Madempudi R.S."/>
        </authorList>
    </citation>
    <scope>NUCLEOTIDE SEQUENCE [LARGE SCALE GENOMIC DNA]</scope>
    <source>
        <strain evidence="3 4">UBLR-58</strain>
    </source>
</reference>
<feature type="transmembrane region" description="Helical" evidence="1">
    <location>
        <begin position="23"/>
        <end position="45"/>
    </location>
</feature>
<name>A0A508Z4F4_LACRH</name>
<dbReference type="AlphaFoldDB" id="A0A508Z4F4"/>
<keyword evidence="1" id="KW-0472">Membrane</keyword>
<evidence type="ECO:0000313" key="3">
    <source>
        <dbReference type="EMBL" id="THC79025.1"/>
    </source>
</evidence>
<accession>A0A508Z4F4</accession>
<dbReference type="Proteomes" id="UP000552935">
    <property type="component" value="Unassembled WGS sequence"/>
</dbReference>
<evidence type="ECO:0000313" key="5">
    <source>
        <dbReference type="Proteomes" id="UP000552935"/>
    </source>
</evidence>
<gene>
    <name evidence="3" type="ORF">E6L36_00495</name>
    <name evidence="2" type="ORF">H0N82_00885</name>
</gene>
<dbReference type="RefSeq" id="WP_015764785.1">
    <property type="nucleotide sequence ID" value="NZ_CABFNI010000034.1"/>
</dbReference>
<proteinExistence type="predicted"/>
<organism evidence="2 5">
    <name type="scientific">Lacticaseibacillus rhamnosus</name>
    <name type="common">Lactobacillus rhamnosus</name>
    <dbReference type="NCBI Taxonomy" id="47715"/>
    <lineage>
        <taxon>Bacteria</taxon>
        <taxon>Bacillati</taxon>
        <taxon>Bacillota</taxon>
        <taxon>Bacilli</taxon>
        <taxon>Lactobacillales</taxon>
        <taxon>Lactobacillaceae</taxon>
        <taxon>Lacticaseibacillus</taxon>
    </lineage>
</organism>
<feature type="transmembrane region" description="Helical" evidence="1">
    <location>
        <begin position="51"/>
        <end position="70"/>
    </location>
</feature>
<keyword evidence="1" id="KW-0812">Transmembrane</keyword>
<evidence type="ECO:0000313" key="2">
    <source>
        <dbReference type="EMBL" id="NZA03704.1"/>
    </source>
</evidence>
<feature type="transmembrane region" description="Helical" evidence="1">
    <location>
        <begin position="90"/>
        <end position="111"/>
    </location>
</feature>